<evidence type="ECO:0000256" key="6">
    <source>
        <dbReference type="SAM" id="MobiDB-lite"/>
    </source>
</evidence>
<feature type="domain" description="Cation/H+ exchanger transmembrane" evidence="8">
    <location>
        <begin position="200"/>
        <end position="582"/>
    </location>
</feature>
<evidence type="ECO:0000256" key="3">
    <source>
        <dbReference type="ARBA" id="ARBA00022692"/>
    </source>
</evidence>
<evidence type="ECO:0000313" key="9">
    <source>
        <dbReference type="EnsemblMetazoa" id="XP_050506842.1"/>
    </source>
</evidence>
<dbReference type="Gene3D" id="1.20.1530.20">
    <property type="match status" value="1"/>
</dbReference>
<feature type="transmembrane region" description="Helical" evidence="7">
    <location>
        <begin position="161"/>
        <end position="179"/>
    </location>
</feature>
<proteinExistence type="inferred from homology"/>
<feature type="transmembrane region" description="Helical" evidence="7">
    <location>
        <begin position="490"/>
        <end position="512"/>
    </location>
</feature>
<keyword evidence="3 7" id="KW-0812">Transmembrane</keyword>
<dbReference type="InterPro" id="IPR051843">
    <property type="entry name" value="CPA1_transporter"/>
</dbReference>
<dbReference type="EnsemblMetazoa" id="XM_050650885.1">
    <property type="protein sequence ID" value="XP_050506842.1"/>
    <property type="gene ID" value="LOC114331754"/>
</dbReference>
<sequence>MSRYKVDRLKKFGKKAFLDMDYLQVPVMDQHPHNRGHDRGHDNPVFESPSRKVSSVSEAEIGPVRKKSILHKNSDFDIVSNSGKSDTGRQNGEYRFKKHSTTDSVYSRTRFADTVHEDRSWWYIFCLQCRSDDGQQSWKPDFWPKLCPYPFCPTYRQFTRIITITLIGVLTWCIFYSVVGETAAPPNGKLFQLILLTICAHIGGWLMSLTTLPALIGMLFTGLLFQNVGFVNIDDSFSYICKELRNVALVIILIRAGLDLDPNALMRLKFSVVKLGLGPWAIEAGMTAVFSVYILGMSWSYGILLGSVIAAVSPAVVVPCLFRLRSKGYGVAKGIPTLIIAIAGVDDAASVAAFGIIKSIMFSNSSLTNLIISAPLSILGGIGFGALWGVLSNFAPERHDPFVVPLRVLLLLVGGMIAVFGSEMIGLGGAGPLGCVTAAFASICFWTKQGWDIEDNPAATAFEIFWMIFEPILFGITGTSIKLNQLDASIVYYSIGIIITVAVIRILTTILLGIGCKLNLKEKVFAAISLMAKATVQAALGPVLLSIVAADSKEHDWASKFLTTCVLSIVVTAPTGGILITILGPRLLTKTKFMPEPEGWRRSHRPSIRDISIINEEEEKEPQEVSSDSGQIKTIAVIKEVV</sequence>
<dbReference type="Proteomes" id="UP001652700">
    <property type="component" value="Unplaced"/>
</dbReference>
<accession>A0ABM5K9H7</accession>
<dbReference type="InterPro" id="IPR038770">
    <property type="entry name" value="Na+/solute_symporter_sf"/>
</dbReference>
<feature type="transmembrane region" description="Helical" evidence="7">
    <location>
        <begin position="458"/>
        <end position="478"/>
    </location>
</feature>
<evidence type="ECO:0000256" key="7">
    <source>
        <dbReference type="SAM" id="Phobius"/>
    </source>
</evidence>
<comment type="similarity">
    <text evidence="2">Belongs to the monovalent cation:proton antiporter 1 (CPA1) transporter (TC 2.A.36) family.</text>
</comment>
<dbReference type="PANTHER" id="PTHR31102:SF1">
    <property type="entry name" value="CATION_H+ EXCHANGER DOMAIN-CONTAINING PROTEIN"/>
    <property type="match status" value="1"/>
</dbReference>
<feature type="transmembrane region" description="Helical" evidence="7">
    <location>
        <begin position="561"/>
        <end position="584"/>
    </location>
</feature>
<name>A0ABM5K9H7_DIAVI</name>
<feature type="transmembrane region" description="Helical" evidence="7">
    <location>
        <begin position="402"/>
        <end position="421"/>
    </location>
</feature>
<evidence type="ECO:0000256" key="5">
    <source>
        <dbReference type="ARBA" id="ARBA00023136"/>
    </source>
</evidence>
<feature type="transmembrane region" description="Helical" evidence="7">
    <location>
        <begin position="191"/>
        <end position="216"/>
    </location>
</feature>
<dbReference type="GeneID" id="114331754"/>
<feature type="transmembrane region" description="Helical" evidence="7">
    <location>
        <begin position="334"/>
        <end position="357"/>
    </location>
</feature>
<comment type="subcellular location">
    <subcellularLocation>
        <location evidence="1">Membrane</location>
        <topology evidence="1">Multi-pass membrane protein</topology>
    </subcellularLocation>
</comment>
<dbReference type="Pfam" id="PF00999">
    <property type="entry name" value="Na_H_Exchanger"/>
    <property type="match status" value="1"/>
</dbReference>
<evidence type="ECO:0000256" key="1">
    <source>
        <dbReference type="ARBA" id="ARBA00004141"/>
    </source>
</evidence>
<keyword evidence="4 7" id="KW-1133">Transmembrane helix</keyword>
<feature type="region of interest" description="Disordered" evidence="6">
    <location>
        <begin position="29"/>
        <end position="58"/>
    </location>
</feature>
<reference evidence="9" key="1">
    <citation type="submission" date="2025-05" db="UniProtKB">
        <authorList>
            <consortium name="EnsemblMetazoa"/>
        </authorList>
    </citation>
    <scope>IDENTIFICATION</scope>
</reference>
<protein>
    <recommendedName>
        <fullName evidence="8">Cation/H+ exchanger transmembrane domain-containing protein</fullName>
    </recommendedName>
</protein>
<evidence type="ECO:0000259" key="8">
    <source>
        <dbReference type="Pfam" id="PF00999"/>
    </source>
</evidence>
<feature type="transmembrane region" description="Helical" evidence="7">
    <location>
        <begin position="369"/>
        <end position="390"/>
    </location>
</feature>
<evidence type="ECO:0000256" key="2">
    <source>
        <dbReference type="ARBA" id="ARBA00007367"/>
    </source>
</evidence>
<evidence type="ECO:0000256" key="4">
    <source>
        <dbReference type="ARBA" id="ARBA00022989"/>
    </source>
</evidence>
<feature type="transmembrane region" description="Helical" evidence="7">
    <location>
        <begin position="275"/>
        <end position="295"/>
    </location>
</feature>
<dbReference type="InterPro" id="IPR006153">
    <property type="entry name" value="Cation/H_exchanger_TM"/>
</dbReference>
<evidence type="ECO:0000313" key="10">
    <source>
        <dbReference type="Proteomes" id="UP001652700"/>
    </source>
</evidence>
<keyword evidence="10" id="KW-1185">Reference proteome</keyword>
<feature type="transmembrane region" description="Helical" evidence="7">
    <location>
        <begin position="524"/>
        <end position="549"/>
    </location>
</feature>
<keyword evidence="5 7" id="KW-0472">Membrane</keyword>
<dbReference type="PANTHER" id="PTHR31102">
    <property type="match status" value="1"/>
</dbReference>
<organism evidence="9 10">
    <name type="scientific">Diabrotica virgifera virgifera</name>
    <name type="common">western corn rootworm</name>
    <dbReference type="NCBI Taxonomy" id="50390"/>
    <lineage>
        <taxon>Eukaryota</taxon>
        <taxon>Metazoa</taxon>
        <taxon>Ecdysozoa</taxon>
        <taxon>Arthropoda</taxon>
        <taxon>Hexapoda</taxon>
        <taxon>Insecta</taxon>
        <taxon>Pterygota</taxon>
        <taxon>Neoptera</taxon>
        <taxon>Endopterygota</taxon>
        <taxon>Coleoptera</taxon>
        <taxon>Polyphaga</taxon>
        <taxon>Cucujiformia</taxon>
        <taxon>Chrysomeloidea</taxon>
        <taxon>Chrysomelidae</taxon>
        <taxon>Galerucinae</taxon>
        <taxon>Diabroticina</taxon>
        <taxon>Diabroticites</taxon>
        <taxon>Diabrotica</taxon>
    </lineage>
</organism>
<feature type="compositionally biased region" description="Basic and acidic residues" evidence="6">
    <location>
        <begin position="30"/>
        <end position="44"/>
    </location>
</feature>
<dbReference type="RefSeq" id="XP_050506842.1">
    <property type="nucleotide sequence ID" value="XM_050650885.1"/>
</dbReference>
<feature type="transmembrane region" description="Helical" evidence="7">
    <location>
        <begin position="301"/>
        <end position="322"/>
    </location>
</feature>
<feature type="transmembrane region" description="Helical" evidence="7">
    <location>
        <begin position="427"/>
        <end position="446"/>
    </location>
</feature>